<comment type="subcellular location">
    <subcellularLocation>
        <location evidence="1">Cell membrane</location>
        <topology evidence="1">Multi-pass membrane protein</topology>
    </subcellularLocation>
</comment>
<feature type="transmembrane region" description="Helical" evidence="6">
    <location>
        <begin position="231"/>
        <end position="250"/>
    </location>
</feature>
<evidence type="ECO:0000256" key="4">
    <source>
        <dbReference type="ARBA" id="ARBA00022989"/>
    </source>
</evidence>
<keyword evidence="3 6" id="KW-0812">Transmembrane</keyword>
<dbReference type="InterPro" id="IPR042094">
    <property type="entry name" value="T2SS_GspF_sf"/>
</dbReference>
<dbReference type="PANTHER" id="PTHR35007:SF3">
    <property type="entry name" value="POSSIBLE CONSERVED ALANINE RICH MEMBRANE PROTEIN"/>
    <property type="match status" value="1"/>
</dbReference>
<evidence type="ECO:0000313" key="8">
    <source>
        <dbReference type="EMBL" id="SEM83819.1"/>
    </source>
</evidence>
<keyword evidence="9" id="KW-1185">Reference proteome</keyword>
<dbReference type="GO" id="GO:0005886">
    <property type="term" value="C:plasma membrane"/>
    <property type="evidence" value="ECO:0007669"/>
    <property type="project" value="UniProtKB-SubCell"/>
</dbReference>
<keyword evidence="4 6" id="KW-1133">Transmembrane helix</keyword>
<evidence type="ECO:0000256" key="1">
    <source>
        <dbReference type="ARBA" id="ARBA00004651"/>
    </source>
</evidence>
<dbReference type="eggNOG" id="COG4965">
    <property type="taxonomic scope" value="Bacteria"/>
</dbReference>
<reference evidence="9" key="1">
    <citation type="submission" date="2016-10" db="EMBL/GenBank/DDBJ databases">
        <authorList>
            <person name="Varghese N."/>
        </authorList>
    </citation>
    <scope>NUCLEOTIDE SEQUENCE [LARGE SCALE GENOMIC DNA]</scope>
    <source>
        <strain evidence="9">DSM 45096 / BCRC 16803 / CGMCC 4.1857 / CIP 109030 / JCM 12277 / KCTC 19219 / NBRC 100920 / 33214</strain>
    </source>
</reference>
<dbReference type="RefSeq" id="WP_236656063.1">
    <property type="nucleotide sequence ID" value="NZ_BBPN01000016.1"/>
</dbReference>
<feature type="transmembrane region" description="Helical" evidence="6">
    <location>
        <begin position="72"/>
        <end position="98"/>
    </location>
</feature>
<dbReference type="EMBL" id="FOAZ01000071">
    <property type="protein sequence ID" value="SEM83819.1"/>
    <property type="molecule type" value="Genomic_DNA"/>
</dbReference>
<dbReference type="STRING" id="235985.SAMN05414137_1712"/>
<dbReference type="Gene3D" id="1.20.81.30">
    <property type="entry name" value="Type II secretion system (T2SS), domain F"/>
    <property type="match status" value="1"/>
</dbReference>
<dbReference type="InterPro" id="IPR018076">
    <property type="entry name" value="T2SS_GspF_dom"/>
</dbReference>
<protein>
    <submittedName>
        <fullName evidence="8">Flp pilus assembly protein TadB</fullName>
    </submittedName>
</protein>
<evidence type="ECO:0000256" key="2">
    <source>
        <dbReference type="ARBA" id="ARBA00022475"/>
    </source>
</evidence>
<keyword evidence="5 6" id="KW-0472">Membrane</keyword>
<accession>A0A1H8BMS9</accession>
<evidence type="ECO:0000313" key="9">
    <source>
        <dbReference type="Proteomes" id="UP000183015"/>
    </source>
</evidence>
<dbReference type="Pfam" id="PF00482">
    <property type="entry name" value="T2SSF"/>
    <property type="match status" value="1"/>
</dbReference>
<sequence length="320" mass="33937">MGTTELMLGGLLAGLVLAGGLVGFVAGVVGTSAPRTLGPLGRFRSALHGSDQSAAARAQLRARWIVGGVLGLAAWAVTGWMVVGLLLVLLAVGLPWLLSPGKAATIRITELDALAEWTRRLADVLYLGVGLEQAMKDSRRTAPAALERPVGELAARLQSGWRPEDALIGFADHLNDATADKVCAALILRASDRGPGLARNLEDLADSVRDEVRQRREIEADRAKPRTTVRWMTFMTLAIIGAGSFDTAYIEPYGTVLGQLVLTMLIAGFAGVLAWMRQLATFRSTPRFLAADPRSSVTLTAPTPRQVADRRAAALAGGAR</sequence>
<evidence type="ECO:0000259" key="7">
    <source>
        <dbReference type="Pfam" id="PF00482"/>
    </source>
</evidence>
<feature type="domain" description="Type II secretion system protein GspF" evidence="7">
    <location>
        <begin position="117"/>
        <end position="241"/>
    </location>
</feature>
<organism evidence="8 9">
    <name type="scientific">Streptacidiphilus jiangxiensis</name>
    <dbReference type="NCBI Taxonomy" id="235985"/>
    <lineage>
        <taxon>Bacteria</taxon>
        <taxon>Bacillati</taxon>
        <taxon>Actinomycetota</taxon>
        <taxon>Actinomycetes</taxon>
        <taxon>Kitasatosporales</taxon>
        <taxon>Streptomycetaceae</taxon>
        <taxon>Streptacidiphilus</taxon>
    </lineage>
</organism>
<evidence type="ECO:0000256" key="6">
    <source>
        <dbReference type="SAM" id="Phobius"/>
    </source>
</evidence>
<keyword evidence="2" id="KW-1003">Cell membrane</keyword>
<dbReference type="AlphaFoldDB" id="A0A1H8BMS9"/>
<dbReference type="Proteomes" id="UP000183015">
    <property type="component" value="Unassembled WGS sequence"/>
</dbReference>
<dbReference type="PANTHER" id="PTHR35007">
    <property type="entry name" value="INTEGRAL MEMBRANE PROTEIN-RELATED"/>
    <property type="match status" value="1"/>
</dbReference>
<gene>
    <name evidence="8" type="ORF">SAMN05414137_1712</name>
</gene>
<evidence type="ECO:0000256" key="5">
    <source>
        <dbReference type="ARBA" id="ARBA00023136"/>
    </source>
</evidence>
<evidence type="ECO:0000256" key="3">
    <source>
        <dbReference type="ARBA" id="ARBA00022692"/>
    </source>
</evidence>
<feature type="transmembrane region" description="Helical" evidence="6">
    <location>
        <begin position="256"/>
        <end position="276"/>
    </location>
</feature>
<name>A0A1H8BMS9_STRJI</name>
<proteinExistence type="predicted"/>